<protein>
    <submittedName>
        <fullName evidence="1">Uncharacterized protein</fullName>
    </submittedName>
</protein>
<name>S7ZGI9_PENO1</name>
<sequence length="75" mass="8368">MTSSVHYDRPIRHQAECYGTIGHTRLSSDSSSLFILPISAIRFEKAERRGLIMDSYGTEIIIIVSPTTTALLRVS</sequence>
<dbReference type="Proteomes" id="UP000019376">
    <property type="component" value="Unassembled WGS sequence"/>
</dbReference>
<dbReference type="HOGENOM" id="CLU_2671838_0_0_1"/>
<dbReference type="EMBL" id="KB644410">
    <property type="protein sequence ID" value="EPS27761.1"/>
    <property type="molecule type" value="Genomic_DNA"/>
</dbReference>
<organism evidence="1 2">
    <name type="scientific">Penicillium oxalicum (strain 114-2 / CGMCC 5302)</name>
    <name type="common">Penicillium decumbens</name>
    <dbReference type="NCBI Taxonomy" id="933388"/>
    <lineage>
        <taxon>Eukaryota</taxon>
        <taxon>Fungi</taxon>
        <taxon>Dikarya</taxon>
        <taxon>Ascomycota</taxon>
        <taxon>Pezizomycotina</taxon>
        <taxon>Eurotiomycetes</taxon>
        <taxon>Eurotiomycetidae</taxon>
        <taxon>Eurotiales</taxon>
        <taxon>Aspergillaceae</taxon>
        <taxon>Penicillium</taxon>
    </lineage>
</organism>
<dbReference type="AlphaFoldDB" id="S7ZGI9"/>
<evidence type="ECO:0000313" key="1">
    <source>
        <dbReference type="EMBL" id="EPS27761.1"/>
    </source>
</evidence>
<accession>S7ZGI9</accession>
<reference evidence="1 2" key="1">
    <citation type="journal article" date="2013" name="PLoS ONE">
        <title>Genomic and secretomic analyses reveal unique features of the lignocellulolytic enzyme system of Penicillium decumbens.</title>
        <authorList>
            <person name="Liu G."/>
            <person name="Zhang L."/>
            <person name="Wei X."/>
            <person name="Zou G."/>
            <person name="Qin Y."/>
            <person name="Ma L."/>
            <person name="Li J."/>
            <person name="Zheng H."/>
            <person name="Wang S."/>
            <person name="Wang C."/>
            <person name="Xun L."/>
            <person name="Zhao G.-P."/>
            <person name="Zhou Z."/>
            <person name="Qu Y."/>
        </authorList>
    </citation>
    <scope>NUCLEOTIDE SEQUENCE [LARGE SCALE GENOMIC DNA]</scope>
    <source>
        <strain evidence="2">114-2 / CGMCC 5302</strain>
    </source>
</reference>
<proteinExistence type="predicted"/>
<keyword evidence="2" id="KW-1185">Reference proteome</keyword>
<evidence type="ECO:0000313" key="2">
    <source>
        <dbReference type="Proteomes" id="UP000019376"/>
    </source>
</evidence>
<gene>
    <name evidence="1" type="ORF">PDE_02705</name>
</gene>